<dbReference type="PhylomeDB" id="B3M5V6"/>
<dbReference type="AlphaFoldDB" id="B3M5V6"/>
<keyword evidence="3" id="KW-1185">Reference proteome</keyword>
<gene>
    <name evidence="2" type="primary">Dana\GF10131</name>
    <name evidence="2" type="synonym">dana_GLEANR_10088</name>
    <name evidence="2" type="ORF">GF10131</name>
</gene>
<sequence>MDFPSKSSKSEDEDHDSFHSFNASDKCWDSLSSSLKSDDFSDTPNKNEHKVSEETFNDSALDPDTTNEGPVPTALPKLLGDDQGSESTDAGIIFKNSGPKTVCPWTVPKMSSHEIPNPSIFNIDSSDLKDHFDSTSDEKEKQQKFAFTEIWVDTQQILPKPDDSLVKDFNNALEDYFNKDEPVKEDVSVSKSESQASSVDDVFYTPKSTAFGTSTAPQSEGEYVSPLPPTMPPTAVKSPLLKEATKIITLPAGYDLSNLVKYKNPNHWAIRPHVKTGKHYQY</sequence>
<protein>
    <submittedName>
        <fullName evidence="2">Uncharacterized protein</fullName>
    </submittedName>
</protein>
<dbReference type="FunCoup" id="B3M5V6">
    <property type="interactions" value="2"/>
</dbReference>
<dbReference type="GeneID" id="6493006"/>
<evidence type="ECO:0000313" key="3">
    <source>
        <dbReference type="Proteomes" id="UP000007801"/>
    </source>
</evidence>
<dbReference type="STRING" id="7217.B3M5V6"/>
<proteinExistence type="predicted"/>
<dbReference type="OMA" id="FAFTEIW"/>
<name>B3M5V6_DROAN</name>
<evidence type="ECO:0000313" key="2">
    <source>
        <dbReference type="EMBL" id="EDV39646.1"/>
    </source>
</evidence>
<dbReference type="KEGG" id="dan:6493006"/>
<accession>B3M5V6</accession>
<dbReference type="HOGENOM" id="CLU_886441_0_0_1"/>
<feature type="region of interest" description="Disordered" evidence="1">
    <location>
        <begin position="210"/>
        <end position="231"/>
    </location>
</feature>
<organism evidence="2 3">
    <name type="scientific">Drosophila ananassae</name>
    <name type="common">Fruit fly</name>
    <dbReference type="NCBI Taxonomy" id="7217"/>
    <lineage>
        <taxon>Eukaryota</taxon>
        <taxon>Metazoa</taxon>
        <taxon>Ecdysozoa</taxon>
        <taxon>Arthropoda</taxon>
        <taxon>Hexapoda</taxon>
        <taxon>Insecta</taxon>
        <taxon>Pterygota</taxon>
        <taxon>Neoptera</taxon>
        <taxon>Endopterygota</taxon>
        <taxon>Diptera</taxon>
        <taxon>Brachycera</taxon>
        <taxon>Muscomorpha</taxon>
        <taxon>Ephydroidea</taxon>
        <taxon>Drosophilidae</taxon>
        <taxon>Drosophila</taxon>
        <taxon>Sophophora</taxon>
    </lineage>
</organism>
<feature type="compositionally biased region" description="Basic and acidic residues" evidence="1">
    <location>
        <begin position="8"/>
        <end position="18"/>
    </location>
</feature>
<dbReference type="EMBL" id="CH902618">
    <property type="protein sequence ID" value="EDV39646.1"/>
    <property type="molecule type" value="Genomic_DNA"/>
</dbReference>
<dbReference type="OrthoDB" id="7883459at2759"/>
<dbReference type="InParanoid" id="B3M5V6"/>
<evidence type="ECO:0000256" key="1">
    <source>
        <dbReference type="SAM" id="MobiDB-lite"/>
    </source>
</evidence>
<feature type="region of interest" description="Disordered" evidence="1">
    <location>
        <begin position="1"/>
        <end position="95"/>
    </location>
</feature>
<dbReference type="Proteomes" id="UP000007801">
    <property type="component" value="Unassembled WGS sequence"/>
</dbReference>
<feature type="compositionally biased region" description="Low complexity" evidence="1">
    <location>
        <begin position="19"/>
        <end position="35"/>
    </location>
</feature>
<reference evidence="2 3" key="1">
    <citation type="journal article" date="2007" name="Nature">
        <title>Evolution of genes and genomes on the Drosophila phylogeny.</title>
        <authorList>
            <consortium name="Drosophila 12 Genomes Consortium"/>
            <person name="Clark A.G."/>
            <person name="Eisen M.B."/>
            <person name="Smith D.R."/>
            <person name="Bergman C.M."/>
            <person name="Oliver B."/>
            <person name="Markow T.A."/>
            <person name="Kaufman T.C."/>
            <person name="Kellis M."/>
            <person name="Gelbart W."/>
            <person name="Iyer V.N."/>
            <person name="Pollard D.A."/>
            <person name="Sackton T.B."/>
            <person name="Larracuente A.M."/>
            <person name="Singh N.D."/>
            <person name="Abad J.P."/>
            <person name="Abt D.N."/>
            <person name="Adryan B."/>
            <person name="Aguade M."/>
            <person name="Akashi H."/>
            <person name="Anderson W.W."/>
            <person name="Aquadro C.F."/>
            <person name="Ardell D.H."/>
            <person name="Arguello R."/>
            <person name="Artieri C.G."/>
            <person name="Barbash D.A."/>
            <person name="Barker D."/>
            <person name="Barsanti P."/>
            <person name="Batterham P."/>
            <person name="Batzoglou S."/>
            <person name="Begun D."/>
            <person name="Bhutkar A."/>
            <person name="Blanco E."/>
            <person name="Bosak S.A."/>
            <person name="Bradley R.K."/>
            <person name="Brand A.D."/>
            <person name="Brent M.R."/>
            <person name="Brooks A.N."/>
            <person name="Brown R.H."/>
            <person name="Butlin R.K."/>
            <person name="Caggese C."/>
            <person name="Calvi B.R."/>
            <person name="Bernardo de Carvalho A."/>
            <person name="Caspi A."/>
            <person name="Castrezana S."/>
            <person name="Celniker S.E."/>
            <person name="Chang J.L."/>
            <person name="Chapple C."/>
            <person name="Chatterji S."/>
            <person name="Chinwalla A."/>
            <person name="Civetta A."/>
            <person name="Clifton S.W."/>
            <person name="Comeron J.M."/>
            <person name="Costello J.C."/>
            <person name="Coyne J.A."/>
            <person name="Daub J."/>
            <person name="David R.G."/>
            <person name="Delcher A.L."/>
            <person name="Delehaunty K."/>
            <person name="Do C.B."/>
            <person name="Ebling H."/>
            <person name="Edwards K."/>
            <person name="Eickbush T."/>
            <person name="Evans J.D."/>
            <person name="Filipski A."/>
            <person name="Findeiss S."/>
            <person name="Freyhult E."/>
            <person name="Fulton L."/>
            <person name="Fulton R."/>
            <person name="Garcia A.C."/>
            <person name="Gardiner A."/>
            <person name="Garfield D.A."/>
            <person name="Garvin B.E."/>
            <person name="Gibson G."/>
            <person name="Gilbert D."/>
            <person name="Gnerre S."/>
            <person name="Godfrey J."/>
            <person name="Good R."/>
            <person name="Gotea V."/>
            <person name="Gravely B."/>
            <person name="Greenberg A.J."/>
            <person name="Griffiths-Jones S."/>
            <person name="Gross S."/>
            <person name="Guigo R."/>
            <person name="Gustafson E.A."/>
            <person name="Haerty W."/>
            <person name="Hahn M.W."/>
            <person name="Halligan D.L."/>
            <person name="Halpern A.L."/>
            <person name="Halter G.M."/>
            <person name="Han M.V."/>
            <person name="Heger A."/>
            <person name="Hillier L."/>
            <person name="Hinrichs A.S."/>
            <person name="Holmes I."/>
            <person name="Hoskins R.A."/>
            <person name="Hubisz M.J."/>
            <person name="Hultmark D."/>
            <person name="Huntley M.A."/>
            <person name="Jaffe D.B."/>
            <person name="Jagadeeshan S."/>
            <person name="Jeck W.R."/>
            <person name="Johnson J."/>
            <person name="Jones C.D."/>
            <person name="Jordan W.C."/>
            <person name="Karpen G.H."/>
            <person name="Kataoka E."/>
            <person name="Keightley P.D."/>
            <person name="Kheradpour P."/>
            <person name="Kirkness E.F."/>
            <person name="Koerich L.B."/>
            <person name="Kristiansen K."/>
            <person name="Kudrna D."/>
            <person name="Kulathinal R.J."/>
            <person name="Kumar S."/>
            <person name="Kwok R."/>
            <person name="Lander E."/>
            <person name="Langley C.H."/>
            <person name="Lapoint R."/>
            <person name="Lazzaro B.P."/>
            <person name="Lee S.J."/>
            <person name="Levesque L."/>
            <person name="Li R."/>
            <person name="Lin C.F."/>
            <person name="Lin M.F."/>
            <person name="Lindblad-Toh K."/>
            <person name="Llopart A."/>
            <person name="Long M."/>
            <person name="Low L."/>
            <person name="Lozovsky E."/>
            <person name="Lu J."/>
            <person name="Luo M."/>
            <person name="Machado C.A."/>
            <person name="Makalowski W."/>
            <person name="Marzo M."/>
            <person name="Matsuda M."/>
            <person name="Matzkin L."/>
            <person name="McAllister B."/>
            <person name="McBride C.S."/>
            <person name="McKernan B."/>
            <person name="McKernan K."/>
            <person name="Mendez-Lago M."/>
            <person name="Minx P."/>
            <person name="Mollenhauer M.U."/>
            <person name="Montooth K."/>
            <person name="Mount S.M."/>
            <person name="Mu X."/>
            <person name="Myers E."/>
            <person name="Negre B."/>
            <person name="Newfeld S."/>
            <person name="Nielsen R."/>
            <person name="Noor M.A."/>
            <person name="O'Grady P."/>
            <person name="Pachter L."/>
            <person name="Papaceit M."/>
            <person name="Parisi M.J."/>
            <person name="Parisi M."/>
            <person name="Parts L."/>
            <person name="Pedersen J.S."/>
            <person name="Pesole G."/>
            <person name="Phillippy A.M."/>
            <person name="Ponting C.P."/>
            <person name="Pop M."/>
            <person name="Porcelli D."/>
            <person name="Powell J.R."/>
            <person name="Prohaska S."/>
            <person name="Pruitt K."/>
            <person name="Puig M."/>
            <person name="Quesneville H."/>
            <person name="Ram K.R."/>
            <person name="Rand D."/>
            <person name="Rasmussen M.D."/>
            <person name="Reed L.K."/>
            <person name="Reenan R."/>
            <person name="Reily A."/>
            <person name="Remington K.A."/>
            <person name="Rieger T.T."/>
            <person name="Ritchie M.G."/>
            <person name="Robin C."/>
            <person name="Rogers Y.H."/>
            <person name="Rohde C."/>
            <person name="Rozas J."/>
            <person name="Rubenfield M.J."/>
            <person name="Ruiz A."/>
            <person name="Russo S."/>
            <person name="Salzberg S.L."/>
            <person name="Sanchez-Gracia A."/>
            <person name="Saranga D.J."/>
            <person name="Sato H."/>
            <person name="Schaeffer S.W."/>
            <person name="Schatz M.C."/>
            <person name="Schlenke T."/>
            <person name="Schwartz R."/>
            <person name="Segarra C."/>
            <person name="Singh R.S."/>
            <person name="Sirot L."/>
            <person name="Sirota M."/>
            <person name="Sisneros N.B."/>
            <person name="Smith C.D."/>
            <person name="Smith T.F."/>
            <person name="Spieth J."/>
            <person name="Stage D.E."/>
            <person name="Stark A."/>
            <person name="Stephan W."/>
            <person name="Strausberg R.L."/>
            <person name="Strempel S."/>
            <person name="Sturgill D."/>
            <person name="Sutton G."/>
            <person name="Sutton G.G."/>
            <person name="Tao W."/>
            <person name="Teichmann S."/>
            <person name="Tobari Y.N."/>
            <person name="Tomimura Y."/>
            <person name="Tsolas J.M."/>
            <person name="Valente V.L."/>
            <person name="Venter E."/>
            <person name="Venter J.C."/>
            <person name="Vicario S."/>
            <person name="Vieira F.G."/>
            <person name="Vilella A.J."/>
            <person name="Villasante A."/>
            <person name="Walenz B."/>
            <person name="Wang J."/>
            <person name="Wasserman M."/>
            <person name="Watts T."/>
            <person name="Wilson D."/>
            <person name="Wilson R.K."/>
            <person name="Wing R.A."/>
            <person name="Wolfner M.F."/>
            <person name="Wong A."/>
            <person name="Wong G.K."/>
            <person name="Wu C.I."/>
            <person name="Wu G."/>
            <person name="Yamamoto D."/>
            <person name="Yang H.P."/>
            <person name="Yang S.P."/>
            <person name="Yorke J.A."/>
            <person name="Yoshida K."/>
            <person name="Zdobnov E."/>
            <person name="Zhang P."/>
            <person name="Zhang Y."/>
            <person name="Zimin A.V."/>
            <person name="Baldwin J."/>
            <person name="Abdouelleil A."/>
            <person name="Abdulkadir J."/>
            <person name="Abebe A."/>
            <person name="Abera B."/>
            <person name="Abreu J."/>
            <person name="Acer S.C."/>
            <person name="Aftuck L."/>
            <person name="Alexander A."/>
            <person name="An P."/>
            <person name="Anderson E."/>
            <person name="Anderson S."/>
            <person name="Arachi H."/>
            <person name="Azer M."/>
            <person name="Bachantsang P."/>
            <person name="Barry A."/>
            <person name="Bayul T."/>
            <person name="Berlin A."/>
            <person name="Bessette D."/>
            <person name="Bloom T."/>
            <person name="Blye J."/>
            <person name="Boguslavskiy L."/>
            <person name="Bonnet C."/>
            <person name="Boukhgalter B."/>
            <person name="Bourzgui I."/>
            <person name="Brown A."/>
            <person name="Cahill P."/>
            <person name="Channer S."/>
            <person name="Cheshatsang Y."/>
            <person name="Chuda L."/>
            <person name="Citroen M."/>
            <person name="Collymore A."/>
            <person name="Cooke P."/>
            <person name="Costello M."/>
            <person name="D'Aco K."/>
            <person name="Daza R."/>
            <person name="De Haan G."/>
            <person name="DeGray S."/>
            <person name="DeMaso C."/>
            <person name="Dhargay N."/>
            <person name="Dooley K."/>
            <person name="Dooley E."/>
            <person name="Doricent M."/>
            <person name="Dorje P."/>
            <person name="Dorjee K."/>
            <person name="Dupes A."/>
            <person name="Elong R."/>
            <person name="Falk J."/>
            <person name="Farina A."/>
            <person name="Faro S."/>
            <person name="Ferguson D."/>
            <person name="Fisher S."/>
            <person name="Foley C.D."/>
            <person name="Franke A."/>
            <person name="Friedrich D."/>
            <person name="Gadbois L."/>
            <person name="Gearin G."/>
            <person name="Gearin C.R."/>
            <person name="Giannoukos G."/>
            <person name="Goode T."/>
            <person name="Graham J."/>
            <person name="Grandbois E."/>
            <person name="Grewal S."/>
            <person name="Gyaltsen K."/>
            <person name="Hafez N."/>
            <person name="Hagos B."/>
            <person name="Hall J."/>
            <person name="Henson C."/>
            <person name="Hollinger A."/>
            <person name="Honan T."/>
            <person name="Huard M.D."/>
            <person name="Hughes L."/>
            <person name="Hurhula B."/>
            <person name="Husby M.E."/>
            <person name="Kamat A."/>
            <person name="Kanga B."/>
            <person name="Kashin S."/>
            <person name="Khazanovich D."/>
            <person name="Kisner P."/>
            <person name="Lance K."/>
            <person name="Lara M."/>
            <person name="Lee W."/>
            <person name="Lennon N."/>
            <person name="Letendre F."/>
            <person name="LeVine R."/>
            <person name="Lipovsky A."/>
            <person name="Liu X."/>
            <person name="Liu J."/>
            <person name="Liu S."/>
            <person name="Lokyitsang T."/>
            <person name="Lokyitsang Y."/>
            <person name="Lubonja R."/>
            <person name="Lui A."/>
            <person name="MacDonald P."/>
            <person name="Magnisalis V."/>
            <person name="Maru K."/>
            <person name="Matthews C."/>
            <person name="McCusker W."/>
            <person name="McDonough S."/>
            <person name="Mehta T."/>
            <person name="Meldrim J."/>
            <person name="Meneus L."/>
            <person name="Mihai O."/>
            <person name="Mihalev A."/>
            <person name="Mihova T."/>
            <person name="Mittelman R."/>
            <person name="Mlenga V."/>
            <person name="Montmayeur A."/>
            <person name="Mulrain L."/>
            <person name="Navidi A."/>
            <person name="Naylor J."/>
            <person name="Negash T."/>
            <person name="Nguyen T."/>
            <person name="Nguyen N."/>
            <person name="Nicol R."/>
            <person name="Norbu C."/>
            <person name="Norbu N."/>
            <person name="Novod N."/>
            <person name="O'Neill B."/>
            <person name="Osman S."/>
            <person name="Markiewicz E."/>
            <person name="Oyono O.L."/>
            <person name="Patti C."/>
            <person name="Phunkhang P."/>
            <person name="Pierre F."/>
            <person name="Priest M."/>
            <person name="Raghuraman S."/>
            <person name="Rege F."/>
            <person name="Reyes R."/>
            <person name="Rise C."/>
            <person name="Rogov P."/>
            <person name="Ross K."/>
            <person name="Ryan E."/>
            <person name="Settipalli S."/>
            <person name="Shea T."/>
            <person name="Sherpa N."/>
            <person name="Shi L."/>
            <person name="Shih D."/>
            <person name="Sparrow T."/>
            <person name="Spaulding J."/>
            <person name="Stalker J."/>
            <person name="Stange-Thomann N."/>
            <person name="Stavropoulos S."/>
            <person name="Stone C."/>
            <person name="Strader C."/>
            <person name="Tesfaye S."/>
            <person name="Thomson T."/>
            <person name="Thoulutsang Y."/>
            <person name="Thoulutsang D."/>
            <person name="Topham K."/>
            <person name="Topping I."/>
            <person name="Tsamla T."/>
            <person name="Vassiliev H."/>
            <person name="Vo A."/>
            <person name="Wangchuk T."/>
            <person name="Wangdi T."/>
            <person name="Weiand M."/>
            <person name="Wilkinson J."/>
            <person name="Wilson A."/>
            <person name="Yadav S."/>
            <person name="Young G."/>
            <person name="Yu Q."/>
            <person name="Zembek L."/>
            <person name="Zhong D."/>
            <person name="Zimmer A."/>
            <person name="Zwirko Z."/>
            <person name="Jaffe D.B."/>
            <person name="Alvarez P."/>
            <person name="Brockman W."/>
            <person name="Butler J."/>
            <person name="Chin C."/>
            <person name="Gnerre S."/>
            <person name="Grabherr M."/>
            <person name="Kleber M."/>
            <person name="Mauceli E."/>
            <person name="MacCallum I."/>
        </authorList>
    </citation>
    <scope>NUCLEOTIDE SEQUENCE [LARGE SCALE GENOMIC DNA]</scope>
    <source>
        <strain evidence="3">Tucson 14024-0371.13</strain>
    </source>
</reference>